<dbReference type="Gene3D" id="1.10.455.10">
    <property type="entry name" value="Ribosomal protein S7 domain"/>
    <property type="match status" value="1"/>
</dbReference>
<gene>
    <name evidence="5" type="ORF">ABPD24_00475</name>
</gene>
<organism evidence="5">
    <name type="scientific">Candidatus Shikimatogenerans sp. AspAUS03</name>
    <dbReference type="NCBI Taxonomy" id="3158563"/>
    <lineage>
        <taxon>Bacteria</taxon>
        <taxon>Pseudomonadati</taxon>
        <taxon>Bacteroidota</taxon>
        <taxon>Flavobacteriia</taxon>
        <taxon>Flavobacteriales</taxon>
        <taxon>Candidatus Shikimatogenerans</taxon>
    </lineage>
</organism>
<dbReference type="InterPro" id="IPR023798">
    <property type="entry name" value="Ribosomal_uS7_dom"/>
</dbReference>
<dbReference type="Pfam" id="PF00177">
    <property type="entry name" value="Ribosomal_S7"/>
    <property type="match status" value="1"/>
</dbReference>
<dbReference type="InterPro" id="IPR000235">
    <property type="entry name" value="Ribosomal_uS7"/>
</dbReference>
<sequence length="157" mass="18704">MKKYKIISKVFLSDFKYKNKVISIFINNLIKKGKINISQKTIYKVIDFIKKKNKISKKKVINYIKKSINNVSPKYRVFKKRLGSSLLDIPNLIFNKYKKIKLGIKNIIKNSKKRKEKNHYKRLSLEIIESFNKKSISYKKKKELDKASKLNKLFINN</sequence>
<protein>
    <recommendedName>
        <fullName evidence="4">Small ribosomal subunit protein uS7 domain-containing protein</fullName>
    </recommendedName>
</protein>
<dbReference type="InterPro" id="IPR036823">
    <property type="entry name" value="Ribosomal_uS7_dom_sf"/>
</dbReference>
<evidence type="ECO:0000256" key="3">
    <source>
        <dbReference type="ARBA" id="ARBA00023274"/>
    </source>
</evidence>
<evidence type="ECO:0000256" key="1">
    <source>
        <dbReference type="ARBA" id="ARBA00007151"/>
    </source>
</evidence>
<feature type="domain" description="Small ribosomal subunit protein uS7" evidence="4">
    <location>
        <begin position="2"/>
        <end position="152"/>
    </location>
</feature>
<dbReference type="GO" id="GO:0005840">
    <property type="term" value="C:ribosome"/>
    <property type="evidence" value="ECO:0007669"/>
    <property type="project" value="UniProtKB-KW"/>
</dbReference>
<dbReference type="PIRSF" id="PIRSF002122">
    <property type="entry name" value="RPS7p_RPS7a_RPS5e_RPS7o"/>
    <property type="match status" value="1"/>
</dbReference>
<dbReference type="GO" id="GO:1990904">
    <property type="term" value="C:ribonucleoprotein complex"/>
    <property type="evidence" value="ECO:0007669"/>
    <property type="project" value="UniProtKB-KW"/>
</dbReference>
<dbReference type="GO" id="GO:0006412">
    <property type="term" value="P:translation"/>
    <property type="evidence" value="ECO:0007669"/>
    <property type="project" value="InterPro"/>
</dbReference>
<dbReference type="AlphaFoldDB" id="A0AAU7QUP2"/>
<proteinExistence type="inferred from homology"/>
<keyword evidence="2" id="KW-0689">Ribosomal protein</keyword>
<evidence type="ECO:0000259" key="4">
    <source>
        <dbReference type="Pfam" id="PF00177"/>
    </source>
</evidence>
<reference evidence="5" key="1">
    <citation type="submission" date="2024-06" db="EMBL/GenBank/DDBJ databases">
        <title>Diversity, functionality, and evolutionary history of bacterial symbionts in false click beetles (Coleoptera, Throscidae).</title>
        <authorList>
            <person name="Wierz J.C."/>
            <person name="Malm H."/>
            <person name="Kaltenpoth M."/>
            <person name="Engl T."/>
        </authorList>
    </citation>
    <scope>NUCLEOTIDE SEQUENCE</scope>
    <source>
        <strain evidence="5">AspAUS03</strain>
    </source>
</reference>
<evidence type="ECO:0000256" key="2">
    <source>
        <dbReference type="ARBA" id="ARBA00022980"/>
    </source>
</evidence>
<comment type="similarity">
    <text evidence="1">Belongs to the universal ribosomal protein uS7 family.</text>
</comment>
<accession>A0AAU7QUP2</accession>
<keyword evidence="3" id="KW-0687">Ribonucleoprotein</keyword>
<evidence type="ECO:0000313" key="5">
    <source>
        <dbReference type="EMBL" id="XBT18780.1"/>
    </source>
</evidence>
<name>A0AAU7QUP2_9FLAO</name>
<dbReference type="SUPFAM" id="SSF47973">
    <property type="entry name" value="Ribosomal protein S7"/>
    <property type="match status" value="1"/>
</dbReference>
<dbReference type="EMBL" id="CP157897">
    <property type="protein sequence ID" value="XBT18780.1"/>
    <property type="molecule type" value="Genomic_DNA"/>
</dbReference>